<dbReference type="PRINTS" id="PR01607">
    <property type="entry name" value="APYRASEFAMLY"/>
</dbReference>
<dbReference type="Proteomes" id="UP000886800">
    <property type="component" value="Unassembled WGS sequence"/>
</dbReference>
<name>A0A9D1WPI5_9FIRM</name>
<dbReference type="InterPro" id="IPR029052">
    <property type="entry name" value="Metallo-depent_PP-like"/>
</dbReference>
<protein>
    <submittedName>
        <fullName evidence="4">Bifunctional metallophosphatase/5'-nucleotidase</fullName>
    </submittedName>
</protein>
<dbReference type="InterPro" id="IPR006179">
    <property type="entry name" value="5_nucleotidase/apyrase"/>
</dbReference>
<dbReference type="EMBL" id="DXES01000015">
    <property type="protein sequence ID" value="HIX64758.1"/>
    <property type="molecule type" value="Genomic_DNA"/>
</dbReference>
<dbReference type="PROSITE" id="PS00786">
    <property type="entry name" value="5_NUCLEOTIDASE_2"/>
    <property type="match status" value="1"/>
</dbReference>
<dbReference type="InterPro" id="IPR036907">
    <property type="entry name" value="5'-Nucleotdase_C_sf"/>
</dbReference>
<keyword evidence="1" id="KW-0547">Nucleotide-binding</keyword>
<dbReference type="PANTHER" id="PTHR11575">
    <property type="entry name" value="5'-NUCLEOTIDASE-RELATED"/>
    <property type="match status" value="1"/>
</dbReference>
<dbReference type="Pfam" id="PF02872">
    <property type="entry name" value="5_nucleotid_C"/>
    <property type="match status" value="1"/>
</dbReference>
<evidence type="ECO:0000259" key="2">
    <source>
        <dbReference type="Pfam" id="PF02872"/>
    </source>
</evidence>
<reference evidence="4" key="1">
    <citation type="journal article" date="2021" name="PeerJ">
        <title>Extensive microbial diversity within the chicken gut microbiome revealed by metagenomics and culture.</title>
        <authorList>
            <person name="Gilroy R."/>
            <person name="Ravi A."/>
            <person name="Getino M."/>
            <person name="Pursley I."/>
            <person name="Horton D.L."/>
            <person name="Alikhan N.F."/>
            <person name="Baker D."/>
            <person name="Gharbi K."/>
            <person name="Hall N."/>
            <person name="Watson M."/>
            <person name="Adriaenssens E.M."/>
            <person name="Foster-Nyarko E."/>
            <person name="Jarju S."/>
            <person name="Secka A."/>
            <person name="Antonio M."/>
            <person name="Oren A."/>
            <person name="Chaudhuri R.R."/>
            <person name="La Ragione R."/>
            <person name="Hildebrand F."/>
            <person name="Pallen M.J."/>
        </authorList>
    </citation>
    <scope>NUCLEOTIDE SEQUENCE</scope>
    <source>
        <strain evidence="4">CHK188-5543</strain>
    </source>
</reference>
<dbReference type="SUPFAM" id="SSF55816">
    <property type="entry name" value="5'-nucleotidase (syn. UDP-sugar hydrolase), C-terminal domain"/>
    <property type="match status" value="1"/>
</dbReference>
<sequence length="581" mass="61427">MTIYQTLQKGGWAARLLALALAGAMLGGCSGASGPAAASSQPVSSGSTPAEAAPEEIVILYTNDVHGAVGADIGYEGLAAYKAWTEEKTPYVTLVDCGDAIQGDPLGAVSRGEFRVEIMNEVGYDFAILGNHEFDYGMEQLAYLLGEADAQYLACNLRYTGEGASPVVEALQPYEIVDYGGRQVAFVGVSTPVTITSSTPAYFMDEQGNFVYDFYGGSGEELYTQVQATVDRCREEGADYVVLLTHLGEEEATAPFRSSDLIAATQGVDVVLDGHSHDVIPCDILNNAAGEPVLLSSTGTGLVNIGQLTIGANGSLQTTLIGRYPERDGEVEAFIDSIEGAYEQTLGEVVAQSQVALTTQSAEGIRLVRSRETNLGDFCADAYRAMTGAQIAFVNGGGIRADLPAGQITYGEIIAVHPYGNTLCMVEATGQEILDALELGCRATTAETVGDDGLAAGEDGGFLQVSGLRYTIDTSIPSTVQLDEMGLFLSCGENRRVREVQVLAEDGSYQPLDPQATYTLASHNYMLKQSGDGYTMFADNPLLLDESMLDYQALITYVADALGGVIGEEYAAPQGRIQVLG</sequence>
<dbReference type="Gene3D" id="3.60.21.10">
    <property type="match status" value="1"/>
</dbReference>
<organism evidence="4 5">
    <name type="scientific">Candidatus Anaerotruncus excrementipullorum</name>
    <dbReference type="NCBI Taxonomy" id="2838465"/>
    <lineage>
        <taxon>Bacteria</taxon>
        <taxon>Bacillati</taxon>
        <taxon>Bacillota</taxon>
        <taxon>Clostridia</taxon>
        <taxon>Eubacteriales</taxon>
        <taxon>Oscillospiraceae</taxon>
        <taxon>Anaerotruncus</taxon>
    </lineage>
</organism>
<dbReference type="InterPro" id="IPR008334">
    <property type="entry name" value="5'-Nucleotdase_C"/>
</dbReference>
<dbReference type="GO" id="GO:0016788">
    <property type="term" value="F:hydrolase activity, acting on ester bonds"/>
    <property type="evidence" value="ECO:0007669"/>
    <property type="project" value="InterPro"/>
</dbReference>
<comment type="caution">
    <text evidence="4">The sequence shown here is derived from an EMBL/GenBank/DDBJ whole genome shotgun (WGS) entry which is preliminary data.</text>
</comment>
<evidence type="ECO:0000256" key="1">
    <source>
        <dbReference type="RuleBase" id="RU362119"/>
    </source>
</evidence>
<proteinExistence type="inferred from homology"/>
<evidence type="ECO:0000313" key="5">
    <source>
        <dbReference type="Proteomes" id="UP000886800"/>
    </source>
</evidence>
<dbReference type="InterPro" id="IPR006146">
    <property type="entry name" value="5'-Nucleotdase_CS"/>
</dbReference>
<dbReference type="AlphaFoldDB" id="A0A9D1WPI5"/>
<evidence type="ECO:0000259" key="3">
    <source>
        <dbReference type="Pfam" id="PF09587"/>
    </source>
</evidence>
<dbReference type="PANTHER" id="PTHR11575:SF24">
    <property type="entry name" value="5'-NUCLEOTIDASE"/>
    <property type="match status" value="1"/>
</dbReference>
<dbReference type="GO" id="GO:0000166">
    <property type="term" value="F:nucleotide binding"/>
    <property type="evidence" value="ECO:0007669"/>
    <property type="project" value="UniProtKB-KW"/>
</dbReference>
<accession>A0A9D1WPI5</accession>
<dbReference type="InterPro" id="IPR019079">
    <property type="entry name" value="Capsule_synth_CapA"/>
</dbReference>
<gene>
    <name evidence="4" type="ORF">H9736_00765</name>
</gene>
<dbReference type="CDD" id="cd00845">
    <property type="entry name" value="MPP_UshA_N_like"/>
    <property type="match status" value="1"/>
</dbReference>
<evidence type="ECO:0000313" key="4">
    <source>
        <dbReference type="EMBL" id="HIX64758.1"/>
    </source>
</evidence>
<dbReference type="GO" id="GO:0046872">
    <property type="term" value="F:metal ion binding"/>
    <property type="evidence" value="ECO:0007669"/>
    <property type="project" value="InterPro"/>
</dbReference>
<dbReference type="GO" id="GO:0009166">
    <property type="term" value="P:nucleotide catabolic process"/>
    <property type="evidence" value="ECO:0007669"/>
    <property type="project" value="InterPro"/>
</dbReference>
<feature type="signal peptide" evidence="1">
    <location>
        <begin position="1"/>
        <end position="32"/>
    </location>
</feature>
<reference evidence="4" key="2">
    <citation type="submission" date="2021-04" db="EMBL/GenBank/DDBJ databases">
        <authorList>
            <person name="Gilroy R."/>
        </authorList>
    </citation>
    <scope>NUCLEOTIDE SEQUENCE</scope>
    <source>
        <strain evidence="4">CHK188-5543</strain>
    </source>
</reference>
<keyword evidence="1" id="KW-0378">Hydrolase</keyword>
<feature type="chain" id="PRO_5039760919" evidence="1">
    <location>
        <begin position="33"/>
        <end position="581"/>
    </location>
</feature>
<keyword evidence="1" id="KW-0732">Signal</keyword>
<dbReference type="Gene3D" id="3.90.780.10">
    <property type="entry name" value="5'-Nucleotidase, C-terminal domain"/>
    <property type="match status" value="1"/>
</dbReference>
<feature type="domain" description="Capsule synthesis protein CapA" evidence="3">
    <location>
        <begin position="116"/>
        <end position="287"/>
    </location>
</feature>
<comment type="similarity">
    <text evidence="1">Belongs to the 5'-nucleotidase family.</text>
</comment>
<feature type="domain" description="5'-Nucleotidase C-terminal" evidence="2">
    <location>
        <begin position="364"/>
        <end position="538"/>
    </location>
</feature>
<dbReference type="SUPFAM" id="SSF56300">
    <property type="entry name" value="Metallo-dependent phosphatases"/>
    <property type="match status" value="1"/>
</dbReference>
<dbReference type="Pfam" id="PF09587">
    <property type="entry name" value="PGA_cap"/>
    <property type="match status" value="1"/>
</dbReference>